<reference evidence="2 3" key="1">
    <citation type="submission" date="2020-05" db="EMBL/GenBank/DDBJ databases">
        <title>Distinct polysaccharide utilization as determinants for interspecies competition between intestinal Prevotella spp.</title>
        <authorList>
            <person name="Galvez E.J.C."/>
            <person name="Iljazovic A."/>
            <person name="Strowig T."/>
        </authorList>
    </citation>
    <scope>NUCLEOTIDE SEQUENCE [LARGE SCALE GENOMIC DNA]</scope>
    <source>
        <strain evidence="2 3">PMUR</strain>
    </source>
</reference>
<dbReference type="InterPro" id="IPR011050">
    <property type="entry name" value="Pectin_lyase_fold/virulence"/>
</dbReference>
<comment type="caution">
    <text evidence="2">The sequence shown here is derived from an EMBL/GenBank/DDBJ whole genome shotgun (WGS) entry which is preliminary data.</text>
</comment>
<protein>
    <submittedName>
        <fullName evidence="2">Right-handed parallel beta-helix repeat-containing protein</fullName>
    </submittedName>
</protein>
<name>A0ABX2APE7_9BACT</name>
<evidence type="ECO:0000313" key="2">
    <source>
        <dbReference type="EMBL" id="NPD93128.1"/>
    </source>
</evidence>
<feature type="domain" description="Right handed beta helix" evidence="1">
    <location>
        <begin position="179"/>
        <end position="333"/>
    </location>
</feature>
<keyword evidence="3" id="KW-1185">Reference proteome</keyword>
<proteinExistence type="predicted"/>
<dbReference type="PROSITE" id="PS51257">
    <property type="entry name" value="PROKAR_LIPOPROTEIN"/>
    <property type="match status" value="1"/>
</dbReference>
<evidence type="ECO:0000313" key="3">
    <source>
        <dbReference type="Proteomes" id="UP000714420"/>
    </source>
</evidence>
<sequence>MMKRLLLYIYFITPIMMLSCSDDDSFSSDSAYRISFSADTISLDTVFSTVPTSTYSFSVYNRNSKGLHINKIRLKRGNQTGYRVNVDGVYLDNASGSQAYDFDIRKNDSIRVFVELTPSFNNADMPKLVSDDIVFTLESGVEQSVNLRAYSWDAQMFDSLIITRDSVMETEKPVLVRKGIKIDSTATLTIKYPTKIYFHNGAGIDVYGRLIVCGQPVQGGDVVLRGDRTDRMFSYLPYDRISGQWRGIRIYPSSSGNVITGADIHSSEYGIICDSAAYNPDETRLAVHYSTIHNCKGAGILAFNSFVHISDTQISNTLGDCLAVYGGRTEVVFSTLAQFYPFSADRGMALNFADHYNGHPYPTEALVCYNTLITGYAKDVINGSLRDTVNVASYAFVNSIIRTPEIKDTIEIKHFVDCIFETPEDSIQGKEHFINIDETNMIYNFHLQEKSPARGRAYLFPGEYPLDRDYRLRGNFPDIGCFQYNEEDKDGENKH</sequence>
<dbReference type="EMBL" id="JABKKF010000016">
    <property type="protein sequence ID" value="NPD93128.1"/>
    <property type="molecule type" value="Genomic_DNA"/>
</dbReference>
<dbReference type="SUPFAM" id="SSF51126">
    <property type="entry name" value="Pectin lyase-like"/>
    <property type="match status" value="1"/>
</dbReference>
<evidence type="ECO:0000259" key="1">
    <source>
        <dbReference type="Pfam" id="PF13229"/>
    </source>
</evidence>
<accession>A0ABX2APE7</accession>
<organism evidence="2 3">
    <name type="scientific">Xylanibacter muris</name>
    <dbReference type="NCBI Taxonomy" id="2736290"/>
    <lineage>
        <taxon>Bacteria</taxon>
        <taxon>Pseudomonadati</taxon>
        <taxon>Bacteroidota</taxon>
        <taxon>Bacteroidia</taxon>
        <taxon>Bacteroidales</taxon>
        <taxon>Prevotellaceae</taxon>
        <taxon>Xylanibacter</taxon>
    </lineage>
</organism>
<dbReference type="InterPro" id="IPR012334">
    <property type="entry name" value="Pectin_lyas_fold"/>
</dbReference>
<dbReference type="InterPro" id="IPR039448">
    <property type="entry name" value="Beta_helix"/>
</dbReference>
<dbReference type="Proteomes" id="UP000714420">
    <property type="component" value="Unassembled WGS sequence"/>
</dbReference>
<dbReference type="Pfam" id="PF13229">
    <property type="entry name" value="Beta_helix"/>
    <property type="match status" value="1"/>
</dbReference>
<dbReference type="Gene3D" id="2.160.20.10">
    <property type="entry name" value="Single-stranded right-handed beta-helix, Pectin lyase-like"/>
    <property type="match status" value="1"/>
</dbReference>
<dbReference type="RefSeq" id="WP_172277182.1">
    <property type="nucleotide sequence ID" value="NZ_CASGMU010000007.1"/>
</dbReference>
<gene>
    <name evidence="2" type="ORF">HPS56_12440</name>
</gene>